<dbReference type="PANTHER" id="PTHR22889">
    <property type="entry name" value="WD REPEAT-CONTAINING PROTEIN 89"/>
    <property type="match status" value="1"/>
</dbReference>
<name>A0A8H6T9Y3_MYCCL</name>
<evidence type="ECO:0000313" key="6">
    <source>
        <dbReference type="Proteomes" id="UP000613580"/>
    </source>
</evidence>
<feature type="repeat" description="WD" evidence="3">
    <location>
        <begin position="336"/>
        <end position="367"/>
    </location>
</feature>
<evidence type="ECO:0000256" key="1">
    <source>
        <dbReference type="ARBA" id="ARBA00022574"/>
    </source>
</evidence>
<dbReference type="AlphaFoldDB" id="A0A8H6T9Y3"/>
<feature type="region of interest" description="Disordered" evidence="4">
    <location>
        <begin position="366"/>
        <end position="415"/>
    </location>
</feature>
<dbReference type="InterPro" id="IPR039328">
    <property type="entry name" value="WDR89"/>
</dbReference>
<feature type="repeat" description="WD" evidence="3">
    <location>
        <begin position="83"/>
        <end position="129"/>
    </location>
</feature>
<evidence type="ECO:0000256" key="3">
    <source>
        <dbReference type="PROSITE-ProRule" id="PRU00221"/>
    </source>
</evidence>
<feature type="compositionally biased region" description="Basic and acidic residues" evidence="4">
    <location>
        <begin position="398"/>
        <end position="409"/>
    </location>
</feature>
<gene>
    <name evidence="5" type="ORF">HMN09_00503300</name>
</gene>
<proteinExistence type="predicted"/>
<keyword evidence="6" id="KW-1185">Reference proteome</keyword>
<dbReference type="Proteomes" id="UP000613580">
    <property type="component" value="Unassembled WGS sequence"/>
</dbReference>
<dbReference type="SMART" id="SM00320">
    <property type="entry name" value="WD40"/>
    <property type="match status" value="4"/>
</dbReference>
<evidence type="ECO:0000256" key="2">
    <source>
        <dbReference type="ARBA" id="ARBA00022737"/>
    </source>
</evidence>
<sequence length="415" mass="44905">MLEQTSRHQVTCKFSTPTSMSVLEASPSYSATSTPLRSTTLSSDGAYVLSIARLPGAYAASASAPSNRIHLFDQQTLQPILALAGHQSGTTSLQTINSIANVSRPSLVSSGLDGSIQVWDERTNSYSIKMTNLGNTRGLLCADVSADGLTVVGGTQLQGEDAHIIYWDPRQPAVPLRTHSSTHSDDITVVRFSPHTPNLLLSASTDGLISTSTATEDDEDEAVVHVGFWGCSVSQAGWIYSPANAPVKIWGHSDMETFSTWSEELDLRQSQDIRDPSLHNHALYEWHTDYLIGCHSSATSPDLKVFVGSHQGDFALLSNADFSVVGAPWQIQHSWSTGHSDVVRSLHWDEDNSVIVTGGEDSKINIWPGPSFEAATPASDDAMDVDSPPRTDASSSSRKRDRDQDESRGGKRARR</sequence>
<protein>
    <submittedName>
        <fullName evidence="5">WD40 repeat-like protein</fullName>
    </submittedName>
</protein>
<evidence type="ECO:0000313" key="5">
    <source>
        <dbReference type="EMBL" id="KAF7313474.1"/>
    </source>
</evidence>
<dbReference type="SUPFAM" id="SSF50978">
    <property type="entry name" value="WD40 repeat-like"/>
    <property type="match status" value="1"/>
</dbReference>
<dbReference type="Pfam" id="PF00400">
    <property type="entry name" value="WD40"/>
    <property type="match status" value="3"/>
</dbReference>
<dbReference type="Gene3D" id="2.130.10.10">
    <property type="entry name" value="YVTN repeat-like/Quinoprotein amine dehydrogenase"/>
    <property type="match status" value="2"/>
</dbReference>
<organism evidence="5 6">
    <name type="scientific">Mycena chlorophos</name>
    <name type="common">Agaric fungus</name>
    <name type="synonym">Agaricus chlorophos</name>
    <dbReference type="NCBI Taxonomy" id="658473"/>
    <lineage>
        <taxon>Eukaryota</taxon>
        <taxon>Fungi</taxon>
        <taxon>Dikarya</taxon>
        <taxon>Basidiomycota</taxon>
        <taxon>Agaricomycotina</taxon>
        <taxon>Agaricomycetes</taxon>
        <taxon>Agaricomycetidae</taxon>
        <taxon>Agaricales</taxon>
        <taxon>Marasmiineae</taxon>
        <taxon>Mycenaceae</taxon>
        <taxon>Mycena</taxon>
    </lineage>
</organism>
<keyword evidence="1 3" id="KW-0853">WD repeat</keyword>
<dbReference type="InterPro" id="IPR036322">
    <property type="entry name" value="WD40_repeat_dom_sf"/>
</dbReference>
<dbReference type="PROSITE" id="PS50294">
    <property type="entry name" value="WD_REPEATS_REGION"/>
    <property type="match status" value="1"/>
</dbReference>
<comment type="caution">
    <text evidence="5">The sequence shown here is derived from an EMBL/GenBank/DDBJ whole genome shotgun (WGS) entry which is preliminary data.</text>
</comment>
<reference evidence="5" key="1">
    <citation type="submission" date="2020-05" db="EMBL/GenBank/DDBJ databases">
        <title>Mycena genomes resolve the evolution of fungal bioluminescence.</title>
        <authorList>
            <person name="Tsai I.J."/>
        </authorList>
    </citation>
    <scope>NUCLEOTIDE SEQUENCE</scope>
    <source>
        <strain evidence="5">110903Hualien_Pintung</strain>
    </source>
</reference>
<accession>A0A8H6T9Y3</accession>
<dbReference type="PROSITE" id="PS50082">
    <property type="entry name" value="WD_REPEATS_2"/>
    <property type="match status" value="2"/>
</dbReference>
<dbReference type="PANTHER" id="PTHR22889:SF0">
    <property type="entry name" value="WD REPEAT-CONTAINING PROTEIN 89"/>
    <property type="match status" value="1"/>
</dbReference>
<dbReference type="InterPro" id="IPR015943">
    <property type="entry name" value="WD40/YVTN_repeat-like_dom_sf"/>
</dbReference>
<keyword evidence="2" id="KW-0677">Repeat</keyword>
<dbReference type="EMBL" id="JACAZE010000006">
    <property type="protein sequence ID" value="KAF7313474.1"/>
    <property type="molecule type" value="Genomic_DNA"/>
</dbReference>
<dbReference type="OrthoDB" id="25131at2759"/>
<dbReference type="InterPro" id="IPR001680">
    <property type="entry name" value="WD40_rpt"/>
</dbReference>
<evidence type="ECO:0000256" key="4">
    <source>
        <dbReference type="SAM" id="MobiDB-lite"/>
    </source>
</evidence>